<evidence type="ECO:0000256" key="2">
    <source>
        <dbReference type="ARBA" id="ARBA00022842"/>
    </source>
</evidence>
<gene>
    <name evidence="4" type="ORF">RND61_11045</name>
</gene>
<dbReference type="PANTHER" id="PTHR12001:SF71">
    <property type="entry name" value="(2E,6E)-FARNESYL DIPHOSPHATE SYNTHASE"/>
    <property type="match status" value="1"/>
</dbReference>
<evidence type="ECO:0000256" key="1">
    <source>
        <dbReference type="ARBA" id="ARBA00022723"/>
    </source>
</evidence>
<dbReference type="CDD" id="cd00685">
    <property type="entry name" value="Trans_IPPS_HT"/>
    <property type="match status" value="1"/>
</dbReference>
<evidence type="ECO:0000313" key="4">
    <source>
        <dbReference type="EMBL" id="MDT9682600.1"/>
    </source>
</evidence>
<accession>A0ABU3QIK5</accession>
<reference evidence="4 5" key="1">
    <citation type="submission" date="2023-09" db="EMBL/GenBank/DDBJ databases">
        <title>Streptomyces sp. nov.: A antagonism against Alternaria gaisen Producing Streptochlin, Isolated from Tamarix root soil.</title>
        <authorList>
            <person name="Chen Y."/>
        </authorList>
    </citation>
    <scope>NUCLEOTIDE SEQUENCE [LARGE SCALE GENOMIC DNA]</scope>
    <source>
        <strain evidence="4 5">TRM76323</strain>
    </source>
</reference>
<proteinExistence type="inferred from homology"/>
<dbReference type="Proteomes" id="UP001250181">
    <property type="component" value="Unassembled WGS sequence"/>
</dbReference>
<dbReference type="SFLD" id="SFLDG01017">
    <property type="entry name" value="Polyprenyl_Transferase_Like"/>
    <property type="match status" value="1"/>
</dbReference>
<dbReference type="Pfam" id="PF00348">
    <property type="entry name" value="polyprenyl_synt"/>
    <property type="match status" value="1"/>
</dbReference>
<keyword evidence="1" id="KW-0479">Metal-binding</keyword>
<keyword evidence="3" id="KW-0808">Transferase</keyword>
<dbReference type="Gene3D" id="1.10.600.10">
    <property type="entry name" value="Farnesyl Diphosphate Synthase"/>
    <property type="match status" value="1"/>
</dbReference>
<name>A0ABU3QIK5_9ACTN</name>
<keyword evidence="2" id="KW-0460">Magnesium</keyword>
<organism evidence="4 5">
    <name type="scientific">Streptomyces tamarix</name>
    <dbReference type="NCBI Taxonomy" id="3078565"/>
    <lineage>
        <taxon>Bacteria</taxon>
        <taxon>Bacillati</taxon>
        <taxon>Actinomycetota</taxon>
        <taxon>Actinomycetes</taxon>
        <taxon>Kitasatosporales</taxon>
        <taxon>Streptomycetaceae</taxon>
        <taxon>Streptomyces</taxon>
    </lineage>
</organism>
<evidence type="ECO:0000313" key="5">
    <source>
        <dbReference type="Proteomes" id="UP001250181"/>
    </source>
</evidence>
<comment type="caution">
    <text evidence="4">The sequence shown here is derived from an EMBL/GenBank/DDBJ whole genome shotgun (WGS) entry which is preliminary data.</text>
</comment>
<dbReference type="SUPFAM" id="SSF48576">
    <property type="entry name" value="Terpenoid synthases"/>
    <property type="match status" value="1"/>
</dbReference>
<dbReference type="SFLD" id="SFLDS00005">
    <property type="entry name" value="Isoprenoid_Synthase_Type_I"/>
    <property type="match status" value="1"/>
</dbReference>
<dbReference type="EMBL" id="JAWCTQ010000010">
    <property type="protein sequence ID" value="MDT9682600.1"/>
    <property type="molecule type" value="Genomic_DNA"/>
</dbReference>
<keyword evidence="5" id="KW-1185">Reference proteome</keyword>
<protein>
    <submittedName>
        <fullName evidence="4">Polyprenyl synthetase family protein</fullName>
    </submittedName>
</protein>
<dbReference type="InterPro" id="IPR000092">
    <property type="entry name" value="Polyprenyl_synt"/>
</dbReference>
<sequence length="359" mass="36748">MPGGSGTDVATGAHADAAALLLRCRALVRPALTGAVGRLHPWTGEMAAFSLGWSDVTGTPEPGASEGKGVRQALAVLGAEAVGADGRVAVAGAVAVELVHAFSLLHDDIMDGDAVRRQRETVWKAYGTGPAVLAGDALFALAVQSLAEVPGAHTGPALRRLSGTLTDLVRGQAEDLCFEDRPWTGPGAVRPDAYRMMAEHKTGALLGCAAALGALLGGAPDATVTALDRAGRHLGVAFQVVDDLLGIWGDPAATGKPVHGDLRRRKKTYPVLAALAAGTRAARELAALLDASGPAGPLDDRAAARAAELVERAGGRDAALDEARRHLDAARRSLRGVPLAPGAARDLDALLAFLLHRAV</sequence>
<evidence type="ECO:0000256" key="3">
    <source>
        <dbReference type="RuleBase" id="RU004466"/>
    </source>
</evidence>
<dbReference type="InterPro" id="IPR008949">
    <property type="entry name" value="Isoprenoid_synthase_dom_sf"/>
</dbReference>
<comment type="similarity">
    <text evidence="3">Belongs to the FPP/GGPP synthase family.</text>
</comment>
<dbReference type="PROSITE" id="PS00444">
    <property type="entry name" value="POLYPRENYL_SYNTHASE_2"/>
    <property type="match status" value="1"/>
</dbReference>
<dbReference type="PANTHER" id="PTHR12001">
    <property type="entry name" value="GERANYLGERANYL PYROPHOSPHATE SYNTHASE"/>
    <property type="match status" value="1"/>
</dbReference>
<dbReference type="InterPro" id="IPR033749">
    <property type="entry name" value="Polyprenyl_synt_CS"/>
</dbReference>